<dbReference type="AlphaFoldDB" id="W1NQ98"/>
<protein>
    <submittedName>
        <fullName evidence="2">Uncharacterized protein</fullName>
    </submittedName>
</protein>
<gene>
    <name evidence="2" type="ORF">AMTR_s00249p00016800</name>
</gene>
<evidence type="ECO:0000313" key="2">
    <source>
        <dbReference type="EMBL" id="ERM97588.1"/>
    </source>
</evidence>
<reference evidence="3" key="1">
    <citation type="journal article" date="2013" name="Science">
        <title>The Amborella genome and the evolution of flowering plants.</title>
        <authorList>
            <consortium name="Amborella Genome Project"/>
        </authorList>
    </citation>
    <scope>NUCLEOTIDE SEQUENCE [LARGE SCALE GENOMIC DNA]</scope>
</reference>
<dbReference type="Gramene" id="ERM97588">
    <property type="protein sequence ID" value="ERM97588"/>
    <property type="gene ID" value="AMTR_s00249p00016800"/>
</dbReference>
<name>W1NQ98_AMBTC</name>
<organism evidence="2 3">
    <name type="scientific">Amborella trichopoda</name>
    <dbReference type="NCBI Taxonomy" id="13333"/>
    <lineage>
        <taxon>Eukaryota</taxon>
        <taxon>Viridiplantae</taxon>
        <taxon>Streptophyta</taxon>
        <taxon>Embryophyta</taxon>
        <taxon>Tracheophyta</taxon>
        <taxon>Spermatophyta</taxon>
        <taxon>Magnoliopsida</taxon>
        <taxon>Amborellales</taxon>
        <taxon>Amborellaceae</taxon>
        <taxon>Amborella</taxon>
    </lineage>
</organism>
<accession>W1NQ98</accession>
<evidence type="ECO:0000256" key="1">
    <source>
        <dbReference type="SAM" id="MobiDB-lite"/>
    </source>
</evidence>
<feature type="region of interest" description="Disordered" evidence="1">
    <location>
        <begin position="1"/>
        <end position="36"/>
    </location>
</feature>
<sequence>MQQTSGRDKHKNRKNRNEGEEGCTNTIVTSDEDGGSSGVAPLWVTHALNLEARSPAKSIIEKSCAQSRSFHAIALVKVSIPTSLP</sequence>
<proteinExistence type="predicted"/>
<keyword evidence="3" id="KW-1185">Reference proteome</keyword>
<dbReference type="EMBL" id="KI395988">
    <property type="protein sequence ID" value="ERM97588.1"/>
    <property type="molecule type" value="Genomic_DNA"/>
</dbReference>
<evidence type="ECO:0000313" key="3">
    <source>
        <dbReference type="Proteomes" id="UP000017836"/>
    </source>
</evidence>
<dbReference type="Proteomes" id="UP000017836">
    <property type="component" value="Unassembled WGS sequence"/>
</dbReference>
<dbReference type="HOGENOM" id="CLU_2515689_0_0_1"/>